<dbReference type="InterPro" id="IPR058647">
    <property type="entry name" value="BSH_CzcB-like"/>
</dbReference>
<dbReference type="OrthoDB" id="5696526at2"/>
<feature type="domain" description="YknX-like C-terminal permuted SH3-like" evidence="5">
    <location>
        <begin position="270"/>
        <end position="336"/>
    </location>
</feature>
<dbReference type="PANTHER" id="PTHR30469">
    <property type="entry name" value="MULTIDRUG RESISTANCE PROTEIN MDTA"/>
    <property type="match status" value="1"/>
</dbReference>
<name>A0A432W4Y2_9GAMM</name>
<dbReference type="PANTHER" id="PTHR30469:SF38">
    <property type="entry name" value="HLYD FAMILY SECRETION PROTEIN"/>
    <property type="match status" value="1"/>
</dbReference>
<dbReference type="Pfam" id="PF25973">
    <property type="entry name" value="BSH_CzcB"/>
    <property type="match status" value="1"/>
</dbReference>
<sequence length="342" mass="38399">MVSLCTAMLAACSGEPEHDEDVGEERRTPIAAYEVVPRDLSRQVTLSATVEPRILIHLNSRTQGTVQHVHVEEGDAVEAGQLLAEFDVSEHAVELRRAEAREQEARLEYERVQQLRDSDSISVAEQQRAEAAFKVAEAERELWQTRMNFGRILATQDAVVVERHIEQGESVENQEPLFELAVMRELVLRPGVSERDVRYLTVGQRVPVRLDAMPGEFIEGTIRRIFPMADRSSRLVQVEILLPENSFEEGIRPGFLGRIPMIIDARPNTLAVPAAAIGDGDGERYIYLIRDERLHYQSVETGITRGQWTEITAGIEAEDVVLATNPIDMSEGTAVRIVNWRG</sequence>
<dbReference type="Proteomes" id="UP000288293">
    <property type="component" value="Unassembled WGS sequence"/>
</dbReference>
<evidence type="ECO:0000259" key="3">
    <source>
        <dbReference type="Pfam" id="PF25954"/>
    </source>
</evidence>
<keyword evidence="7" id="KW-1185">Reference proteome</keyword>
<dbReference type="InterPro" id="IPR058792">
    <property type="entry name" value="Beta-barrel_RND_2"/>
</dbReference>
<gene>
    <name evidence="6" type="ORF">CWE09_11005</name>
</gene>
<evidence type="ECO:0000313" key="7">
    <source>
        <dbReference type="Proteomes" id="UP000288293"/>
    </source>
</evidence>
<organism evidence="6 7">
    <name type="scientific">Aliidiomarina minuta</name>
    <dbReference type="NCBI Taxonomy" id="880057"/>
    <lineage>
        <taxon>Bacteria</taxon>
        <taxon>Pseudomonadati</taxon>
        <taxon>Pseudomonadota</taxon>
        <taxon>Gammaproteobacteria</taxon>
        <taxon>Alteromonadales</taxon>
        <taxon>Idiomarinaceae</taxon>
        <taxon>Aliidiomarina</taxon>
    </lineage>
</organism>
<protein>
    <submittedName>
        <fullName evidence="6">Efflux RND transporter periplasmic adaptor subunit</fullName>
    </submittedName>
</protein>
<dbReference type="Gene3D" id="2.40.420.20">
    <property type="match status" value="1"/>
</dbReference>
<dbReference type="Gene3D" id="2.40.30.170">
    <property type="match status" value="1"/>
</dbReference>
<dbReference type="Gene3D" id="1.10.287.470">
    <property type="entry name" value="Helix hairpin bin"/>
    <property type="match status" value="1"/>
</dbReference>
<reference evidence="6 7" key="1">
    <citation type="journal article" date="2011" name="Front. Microbiol.">
        <title>Genomic signatures of strain selection and enhancement in Bacillus atrophaeus var. globigii, a historical biowarfare simulant.</title>
        <authorList>
            <person name="Gibbons H.S."/>
            <person name="Broomall S.M."/>
            <person name="McNew L.A."/>
            <person name="Daligault H."/>
            <person name="Chapman C."/>
            <person name="Bruce D."/>
            <person name="Karavis M."/>
            <person name="Krepps M."/>
            <person name="McGregor P.A."/>
            <person name="Hong C."/>
            <person name="Park K.H."/>
            <person name="Akmal A."/>
            <person name="Feldman A."/>
            <person name="Lin J.S."/>
            <person name="Chang W.E."/>
            <person name="Higgs B.W."/>
            <person name="Demirev P."/>
            <person name="Lindquist J."/>
            <person name="Liem A."/>
            <person name="Fochler E."/>
            <person name="Read T.D."/>
            <person name="Tapia R."/>
            <person name="Johnson S."/>
            <person name="Bishop-Lilly K.A."/>
            <person name="Detter C."/>
            <person name="Han C."/>
            <person name="Sozhamannan S."/>
            <person name="Rosenzweig C.N."/>
            <person name="Skowronski E.W."/>
        </authorList>
    </citation>
    <scope>NUCLEOTIDE SEQUENCE [LARGE SCALE GENOMIC DNA]</scope>
    <source>
        <strain evidence="6 7">MLST1</strain>
    </source>
</reference>
<comment type="caution">
    <text evidence="6">The sequence shown here is derived from an EMBL/GenBank/DDBJ whole genome shotgun (WGS) entry which is preliminary data.</text>
</comment>
<evidence type="ECO:0000313" key="6">
    <source>
        <dbReference type="EMBL" id="RUO24536.1"/>
    </source>
</evidence>
<keyword evidence="2" id="KW-0175">Coiled coil</keyword>
<evidence type="ECO:0000259" key="4">
    <source>
        <dbReference type="Pfam" id="PF25973"/>
    </source>
</evidence>
<evidence type="ECO:0000256" key="2">
    <source>
        <dbReference type="SAM" id="Coils"/>
    </source>
</evidence>
<proteinExistence type="inferred from homology"/>
<dbReference type="GO" id="GO:1990281">
    <property type="term" value="C:efflux pump complex"/>
    <property type="evidence" value="ECO:0007669"/>
    <property type="project" value="TreeGrafter"/>
</dbReference>
<feature type="domain" description="CusB-like beta-barrel" evidence="3">
    <location>
        <begin position="192"/>
        <end position="257"/>
    </location>
</feature>
<dbReference type="EMBL" id="PIPL01000002">
    <property type="protein sequence ID" value="RUO24536.1"/>
    <property type="molecule type" value="Genomic_DNA"/>
</dbReference>
<feature type="coiled-coil region" evidence="2">
    <location>
        <begin position="88"/>
        <end position="141"/>
    </location>
</feature>
<comment type="similarity">
    <text evidence="1">Belongs to the membrane fusion protein (MFP) (TC 8.A.1) family.</text>
</comment>
<dbReference type="SUPFAM" id="SSF111369">
    <property type="entry name" value="HlyD-like secretion proteins"/>
    <property type="match status" value="1"/>
</dbReference>
<dbReference type="InterPro" id="IPR058637">
    <property type="entry name" value="YknX-like_C"/>
</dbReference>
<dbReference type="Pfam" id="PF25954">
    <property type="entry name" value="Beta-barrel_RND_2"/>
    <property type="match status" value="1"/>
</dbReference>
<evidence type="ECO:0000259" key="5">
    <source>
        <dbReference type="Pfam" id="PF25989"/>
    </source>
</evidence>
<dbReference type="GO" id="GO:0015562">
    <property type="term" value="F:efflux transmembrane transporter activity"/>
    <property type="evidence" value="ECO:0007669"/>
    <property type="project" value="TreeGrafter"/>
</dbReference>
<accession>A0A432W4Y2</accession>
<feature type="domain" description="CzcB-like barrel-sandwich hybrid" evidence="4">
    <location>
        <begin position="56"/>
        <end position="181"/>
    </location>
</feature>
<dbReference type="InterPro" id="IPR006143">
    <property type="entry name" value="RND_pump_MFP"/>
</dbReference>
<dbReference type="AlphaFoldDB" id="A0A432W4Y2"/>
<dbReference type="NCBIfam" id="TIGR01730">
    <property type="entry name" value="RND_mfp"/>
    <property type="match status" value="1"/>
</dbReference>
<evidence type="ECO:0000256" key="1">
    <source>
        <dbReference type="ARBA" id="ARBA00009477"/>
    </source>
</evidence>
<dbReference type="Pfam" id="PF25989">
    <property type="entry name" value="YknX_C"/>
    <property type="match status" value="1"/>
</dbReference>
<dbReference type="Gene3D" id="2.40.50.100">
    <property type="match status" value="1"/>
</dbReference>